<reference evidence="6" key="1">
    <citation type="submission" date="2016-10" db="EMBL/GenBank/DDBJ databases">
        <authorList>
            <person name="Varghese N."/>
            <person name="Submissions S."/>
        </authorList>
    </citation>
    <scope>NUCLEOTIDE SEQUENCE [LARGE SCALE GENOMIC DNA]</scope>
    <source>
        <strain evidence="6">CGMCC 4.3530</strain>
    </source>
</reference>
<accession>A0A1H3Q8T6</accession>
<keyword evidence="1" id="KW-0805">Transcription regulation</keyword>
<dbReference type="InterPro" id="IPR016032">
    <property type="entry name" value="Sig_transdc_resp-reg_C-effctor"/>
</dbReference>
<dbReference type="Proteomes" id="UP000199529">
    <property type="component" value="Unassembled WGS sequence"/>
</dbReference>
<keyword evidence="2" id="KW-0238">DNA-binding</keyword>
<dbReference type="SMART" id="SM00421">
    <property type="entry name" value="HTH_LUXR"/>
    <property type="match status" value="1"/>
</dbReference>
<dbReference type="InterPro" id="IPR039420">
    <property type="entry name" value="WalR-like"/>
</dbReference>
<dbReference type="SUPFAM" id="SSF46894">
    <property type="entry name" value="C-terminal effector domain of the bipartite response regulators"/>
    <property type="match status" value="1"/>
</dbReference>
<dbReference type="PANTHER" id="PTHR43214">
    <property type="entry name" value="TWO-COMPONENT RESPONSE REGULATOR"/>
    <property type="match status" value="1"/>
</dbReference>
<evidence type="ECO:0000256" key="2">
    <source>
        <dbReference type="ARBA" id="ARBA00023125"/>
    </source>
</evidence>
<sequence length="106" mass="11440">MPEPDRTGLDGSLVVHASGLLNALSGLFETLWTLAMPVSAETEQDQLSDRDRSIMLMAAGATDEAIARRLHLSRRTVVRRIAALLDQLGATTRFQAGVQAAKRGLL</sequence>
<proteinExistence type="predicted"/>
<keyword evidence="3" id="KW-0804">Transcription</keyword>
<dbReference type="GO" id="GO:0003677">
    <property type="term" value="F:DNA binding"/>
    <property type="evidence" value="ECO:0007669"/>
    <property type="project" value="UniProtKB-KW"/>
</dbReference>
<dbReference type="InterPro" id="IPR000792">
    <property type="entry name" value="Tscrpt_reg_LuxR_C"/>
</dbReference>
<gene>
    <name evidence="5" type="ORF">SAMN05216215_104658</name>
</gene>
<dbReference type="PANTHER" id="PTHR43214:SF24">
    <property type="entry name" value="TRANSCRIPTIONAL REGULATORY PROTEIN NARL-RELATED"/>
    <property type="match status" value="1"/>
</dbReference>
<dbReference type="GO" id="GO:0006355">
    <property type="term" value="P:regulation of DNA-templated transcription"/>
    <property type="evidence" value="ECO:0007669"/>
    <property type="project" value="InterPro"/>
</dbReference>
<evidence type="ECO:0000259" key="4">
    <source>
        <dbReference type="PROSITE" id="PS50043"/>
    </source>
</evidence>
<dbReference type="STRING" id="418495.SAMN05216215_104658"/>
<organism evidence="5 6">
    <name type="scientific">Saccharopolyspora shandongensis</name>
    <dbReference type="NCBI Taxonomy" id="418495"/>
    <lineage>
        <taxon>Bacteria</taxon>
        <taxon>Bacillati</taxon>
        <taxon>Actinomycetota</taxon>
        <taxon>Actinomycetes</taxon>
        <taxon>Pseudonocardiales</taxon>
        <taxon>Pseudonocardiaceae</taxon>
        <taxon>Saccharopolyspora</taxon>
    </lineage>
</organism>
<dbReference type="EMBL" id="FNOK01000046">
    <property type="protein sequence ID" value="SDZ09962.1"/>
    <property type="molecule type" value="Genomic_DNA"/>
</dbReference>
<evidence type="ECO:0000313" key="5">
    <source>
        <dbReference type="EMBL" id="SDZ09962.1"/>
    </source>
</evidence>
<evidence type="ECO:0000313" key="6">
    <source>
        <dbReference type="Proteomes" id="UP000199529"/>
    </source>
</evidence>
<evidence type="ECO:0000256" key="1">
    <source>
        <dbReference type="ARBA" id="ARBA00023015"/>
    </source>
</evidence>
<keyword evidence="6" id="KW-1185">Reference proteome</keyword>
<feature type="domain" description="HTH luxR-type" evidence="4">
    <location>
        <begin position="40"/>
        <end position="104"/>
    </location>
</feature>
<dbReference type="InterPro" id="IPR036388">
    <property type="entry name" value="WH-like_DNA-bd_sf"/>
</dbReference>
<dbReference type="OrthoDB" id="5932488at2"/>
<dbReference type="Gene3D" id="1.10.10.10">
    <property type="entry name" value="Winged helix-like DNA-binding domain superfamily/Winged helix DNA-binding domain"/>
    <property type="match status" value="1"/>
</dbReference>
<protein>
    <submittedName>
        <fullName evidence="5">Regulatory protein, luxR family</fullName>
    </submittedName>
</protein>
<dbReference type="RefSeq" id="WP_093274118.1">
    <property type="nucleotide sequence ID" value="NZ_FNOK01000046.1"/>
</dbReference>
<dbReference type="AlphaFoldDB" id="A0A1H3Q8T6"/>
<evidence type="ECO:0000256" key="3">
    <source>
        <dbReference type="ARBA" id="ARBA00023163"/>
    </source>
</evidence>
<dbReference type="Pfam" id="PF00196">
    <property type="entry name" value="GerE"/>
    <property type="match status" value="1"/>
</dbReference>
<name>A0A1H3Q8T6_9PSEU</name>
<dbReference type="PROSITE" id="PS50043">
    <property type="entry name" value="HTH_LUXR_2"/>
    <property type="match status" value="1"/>
</dbReference>